<dbReference type="AlphaFoldDB" id="A0A9D9NCN3"/>
<accession>A0A9D9NCN3</accession>
<reference evidence="1" key="1">
    <citation type="submission" date="2020-10" db="EMBL/GenBank/DDBJ databases">
        <authorList>
            <person name="Gilroy R."/>
        </authorList>
    </citation>
    <scope>NUCLEOTIDE SEQUENCE</scope>
    <source>
        <strain evidence="1">14700</strain>
    </source>
</reference>
<protein>
    <submittedName>
        <fullName evidence="1">Uncharacterized protein</fullName>
    </submittedName>
</protein>
<proteinExistence type="predicted"/>
<evidence type="ECO:0000313" key="2">
    <source>
        <dbReference type="Proteomes" id="UP000810292"/>
    </source>
</evidence>
<organism evidence="1 2">
    <name type="scientific">Candidatus Ornithospirochaeta stercoravium</name>
    <dbReference type="NCBI Taxonomy" id="2840897"/>
    <lineage>
        <taxon>Bacteria</taxon>
        <taxon>Pseudomonadati</taxon>
        <taxon>Spirochaetota</taxon>
        <taxon>Spirochaetia</taxon>
        <taxon>Spirochaetales</taxon>
        <taxon>Spirochaetaceae</taxon>
        <taxon>Spirochaetaceae incertae sedis</taxon>
        <taxon>Candidatus Ornithospirochaeta</taxon>
    </lineage>
</organism>
<name>A0A9D9NCN3_9SPIO</name>
<gene>
    <name evidence="1" type="ORF">IAA72_02015</name>
</gene>
<comment type="caution">
    <text evidence="1">The sequence shown here is derived from an EMBL/GenBank/DDBJ whole genome shotgun (WGS) entry which is preliminary data.</text>
</comment>
<dbReference type="EMBL" id="JADIMF010000030">
    <property type="protein sequence ID" value="MBO8468544.1"/>
    <property type="molecule type" value="Genomic_DNA"/>
</dbReference>
<dbReference type="Proteomes" id="UP000810292">
    <property type="component" value="Unassembled WGS sequence"/>
</dbReference>
<reference evidence="1" key="2">
    <citation type="journal article" date="2021" name="PeerJ">
        <title>Extensive microbial diversity within the chicken gut microbiome revealed by metagenomics and culture.</title>
        <authorList>
            <person name="Gilroy R."/>
            <person name="Ravi A."/>
            <person name="Getino M."/>
            <person name="Pursley I."/>
            <person name="Horton D.L."/>
            <person name="Alikhan N.F."/>
            <person name="Baker D."/>
            <person name="Gharbi K."/>
            <person name="Hall N."/>
            <person name="Watson M."/>
            <person name="Adriaenssens E.M."/>
            <person name="Foster-Nyarko E."/>
            <person name="Jarju S."/>
            <person name="Secka A."/>
            <person name="Antonio M."/>
            <person name="Oren A."/>
            <person name="Chaudhuri R.R."/>
            <person name="La Ragione R."/>
            <person name="Hildebrand F."/>
            <person name="Pallen M.J."/>
        </authorList>
    </citation>
    <scope>NUCLEOTIDE SEQUENCE</scope>
    <source>
        <strain evidence="1">14700</strain>
    </source>
</reference>
<evidence type="ECO:0000313" key="1">
    <source>
        <dbReference type="EMBL" id="MBO8468544.1"/>
    </source>
</evidence>
<sequence length="307" mass="35615">MASYRVMHQMQDVGFRISALYRQQQMAIGILDLSTKEDLVETLRWYTENMNMPLYVITLQSRIDEADWQDEFPDVNFIIFKLPATTGEYINAFADECYATYFLVVRTDSVLVAFDGERLMHLMGEKNHPAIITPVMISSSLEILPTLRAPYIKGRQVDPASFTPTADADVEEDNLYPVMELGLYDRALFQRLRSYDTLISGEFYQAMDFGVRCFLLGHRIFTTRALAIQFPRRISVIEDRSLCDGVNRFYTKALSVRRIAGKNVVEKWKPYVDKELLNDEVKKKQVMLQKTDFFTLMKNWKAPESSE</sequence>